<dbReference type="Proteomes" id="UP000261257">
    <property type="component" value="Unassembled WGS sequence"/>
</dbReference>
<evidence type="ECO:0000313" key="2">
    <source>
        <dbReference type="Proteomes" id="UP000261257"/>
    </source>
</evidence>
<dbReference type="EMBL" id="QSSQ01000044">
    <property type="protein sequence ID" value="RGL95805.1"/>
    <property type="molecule type" value="Genomic_DNA"/>
</dbReference>
<name>A0A3E4TUV6_9FIRM</name>
<reference evidence="1 2" key="1">
    <citation type="submission" date="2018-08" db="EMBL/GenBank/DDBJ databases">
        <title>A genome reference for cultivated species of the human gut microbiota.</title>
        <authorList>
            <person name="Zou Y."/>
            <person name="Xue W."/>
            <person name="Luo G."/>
        </authorList>
    </citation>
    <scope>NUCLEOTIDE SEQUENCE [LARGE SCALE GENOMIC DNA]</scope>
    <source>
        <strain evidence="1 2">TF05-11AC</strain>
    </source>
</reference>
<dbReference type="AlphaFoldDB" id="A0A3E4TUV6"/>
<dbReference type="RefSeq" id="WP_117623799.1">
    <property type="nucleotide sequence ID" value="NZ_QRQF01000042.1"/>
</dbReference>
<protein>
    <submittedName>
        <fullName evidence="1">Uncharacterized protein</fullName>
    </submittedName>
</protein>
<accession>A0A3E4TUV6</accession>
<comment type="caution">
    <text evidence="1">The sequence shown here is derived from an EMBL/GenBank/DDBJ whole genome shotgun (WGS) entry which is preliminary data.</text>
</comment>
<proteinExistence type="predicted"/>
<evidence type="ECO:0000313" key="1">
    <source>
        <dbReference type="EMBL" id="RGL95805.1"/>
    </source>
</evidence>
<organism evidence="1 2">
    <name type="scientific">Hungatella hathewayi</name>
    <dbReference type="NCBI Taxonomy" id="154046"/>
    <lineage>
        <taxon>Bacteria</taxon>
        <taxon>Bacillati</taxon>
        <taxon>Bacillota</taxon>
        <taxon>Clostridia</taxon>
        <taxon>Lachnospirales</taxon>
        <taxon>Lachnospiraceae</taxon>
        <taxon>Hungatella</taxon>
    </lineage>
</organism>
<gene>
    <name evidence="1" type="ORF">DXC39_27610</name>
</gene>
<sequence length="64" mass="7293">MENIKYDVTNNLAMQCNVMADKLVKANYILAHACIGKRTKAEMKKAIEEADSLIFEVRTYLIGR</sequence>